<keyword evidence="4" id="KW-1185">Reference proteome</keyword>
<reference evidence="4" key="1">
    <citation type="submission" date="2017-03" db="EMBL/GenBank/DDBJ databases">
        <authorList>
            <person name="Monnet C."/>
        </authorList>
    </citation>
    <scope>NUCLEOTIDE SEQUENCE [LARGE SCALE GENOMIC DNA]</scope>
    <source>
        <strain evidence="4">ATCC 49514</strain>
    </source>
</reference>
<accession>A0A2H1JFA3</accession>
<gene>
    <name evidence="3" type="ORF">BI49514_01922</name>
</gene>
<evidence type="ECO:0000313" key="3">
    <source>
        <dbReference type="EMBL" id="SMX86061.1"/>
    </source>
</evidence>
<keyword evidence="2" id="KW-0472">Membrane</keyword>
<protein>
    <submittedName>
        <fullName evidence="3">Uncharacterized protein</fullName>
    </submittedName>
</protein>
<feature type="compositionally biased region" description="Low complexity" evidence="1">
    <location>
        <begin position="74"/>
        <end position="98"/>
    </location>
</feature>
<feature type="compositionally biased region" description="Low complexity" evidence="1">
    <location>
        <begin position="329"/>
        <end position="419"/>
    </location>
</feature>
<keyword evidence="2" id="KW-0812">Transmembrane</keyword>
<feature type="transmembrane region" description="Helical" evidence="2">
    <location>
        <begin position="138"/>
        <end position="159"/>
    </location>
</feature>
<feature type="compositionally biased region" description="Polar residues" evidence="1">
    <location>
        <begin position="64"/>
        <end position="73"/>
    </location>
</feature>
<feature type="compositionally biased region" description="Low complexity" evidence="1">
    <location>
        <begin position="305"/>
        <end position="321"/>
    </location>
</feature>
<feature type="compositionally biased region" description="Basic and acidic residues" evidence="1">
    <location>
        <begin position="7"/>
        <end position="22"/>
    </location>
</feature>
<dbReference type="RefSeq" id="WP_101546340.1">
    <property type="nucleotide sequence ID" value="NZ_FXYX01000012.1"/>
</dbReference>
<feature type="compositionally biased region" description="Acidic residues" evidence="1">
    <location>
        <begin position="227"/>
        <end position="238"/>
    </location>
</feature>
<organism evidence="3 4">
    <name type="scientific">Brevibacterium iodinum ATCC 49514</name>
    <dbReference type="NCBI Taxonomy" id="1255616"/>
    <lineage>
        <taxon>Bacteria</taxon>
        <taxon>Bacillati</taxon>
        <taxon>Actinomycetota</taxon>
        <taxon>Actinomycetes</taxon>
        <taxon>Micrococcales</taxon>
        <taxon>Brevibacteriaceae</taxon>
        <taxon>Brevibacterium</taxon>
    </lineage>
</organism>
<dbReference type="Proteomes" id="UP000234382">
    <property type="component" value="Unassembled WGS sequence"/>
</dbReference>
<feature type="region of interest" description="Disordered" evidence="1">
    <location>
        <begin position="189"/>
        <end position="244"/>
    </location>
</feature>
<name>A0A2H1JFA3_9MICO</name>
<dbReference type="AlphaFoldDB" id="A0A2H1JFA3"/>
<evidence type="ECO:0000256" key="1">
    <source>
        <dbReference type="SAM" id="MobiDB-lite"/>
    </source>
</evidence>
<keyword evidence="2" id="KW-1133">Transmembrane helix</keyword>
<evidence type="ECO:0000313" key="4">
    <source>
        <dbReference type="Proteomes" id="UP000234382"/>
    </source>
</evidence>
<feature type="region of interest" description="Disordered" evidence="1">
    <location>
        <begin position="283"/>
        <end position="442"/>
    </location>
</feature>
<feature type="compositionally biased region" description="Gly residues" evidence="1">
    <location>
        <begin position="420"/>
        <end position="436"/>
    </location>
</feature>
<proteinExistence type="predicted"/>
<feature type="compositionally biased region" description="Polar residues" evidence="1">
    <location>
        <begin position="284"/>
        <end position="301"/>
    </location>
</feature>
<sequence length="442" mass="42825">MTVGDSGKNRQHERNDETRLPEHSQTLPLITEEIVSSHPAPAAEPTEHVVTEVMPPNPIRHDGQTTQQQTRTLPDTAADSPTTAAATAASPTAVAEAAETAEDKKEGKSSEGRISATQLLAGAGAAATSSVIGGQLGVAGTVVGAGVASIVTGLAVTLYGRSLDKGKEKIQEVGSKLAPAVKAKIAKNPNGKTTAVDPSLAEDSAFAPPEPGGGNATAAATSAPDDRTDEDGDGSETESEPRSWWQKLRRKRVLYPLTIGVAAFGIGLGAVVMAENFTEADISPGTSQISRSVTGQSTNDQPVIDDGTSNSGTSGDESSSGSGSGADGGQSSSNSGSGTQNGQSTSAGETGAEGATEGQSSQGTDTTTGTGDSTGSSTSTDGTGASSGSTSTDGAGSSGDTSGGASSTGSGSASDASGSGSSGSGGSGTGGSGGGSAASAEG</sequence>
<evidence type="ECO:0000256" key="2">
    <source>
        <dbReference type="SAM" id="Phobius"/>
    </source>
</evidence>
<feature type="compositionally biased region" description="Basic and acidic residues" evidence="1">
    <location>
        <begin position="101"/>
        <end position="111"/>
    </location>
</feature>
<feature type="region of interest" description="Disordered" evidence="1">
    <location>
        <begin position="1"/>
        <end position="112"/>
    </location>
</feature>
<dbReference type="EMBL" id="FXYX01000012">
    <property type="protein sequence ID" value="SMX86061.1"/>
    <property type="molecule type" value="Genomic_DNA"/>
</dbReference>
<feature type="transmembrane region" description="Helical" evidence="2">
    <location>
        <begin position="253"/>
        <end position="274"/>
    </location>
</feature>